<comment type="function">
    <text evidence="1 9">Involved in the early part of the secretory pathway.</text>
</comment>
<dbReference type="PANTHER" id="PTHR13229">
    <property type="entry name" value="PROTEIN KISH-A"/>
    <property type="match status" value="1"/>
</dbReference>
<evidence type="ECO:0000256" key="9">
    <source>
        <dbReference type="RuleBase" id="RU910717"/>
    </source>
</evidence>
<organism evidence="10 11">
    <name type="scientific">Plasmopara halstedii</name>
    <name type="common">Downy mildew of sunflower</name>
    <dbReference type="NCBI Taxonomy" id="4781"/>
    <lineage>
        <taxon>Eukaryota</taxon>
        <taxon>Sar</taxon>
        <taxon>Stramenopiles</taxon>
        <taxon>Oomycota</taxon>
        <taxon>Peronosporomycetes</taxon>
        <taxon>Peronosporales</taxon>
        <taxon>Peronosporaceae</taxon>
        <taxon>Plasmopara</taxon>
    </lineage>
</organism>
<keyword evidence="6 9" id="KW-1133">Transmembrane helix</keyword>
<evidence type="ECO:0000256" key="1">
    <source>
        <dbReference type="ARBA" id="ARBA00002154"/>
    </source>
</evidence>
<evidence type="ECO:0000313" key="11">
    <source>
        <dbReference type="Proteomes" id="UP000054928"/>
    </source>
</evidence>
<evidence type="ECO:0000313" key="10">
    <source>
        <dbReference type="EMBL" id="CEG45011.1"/>
    </source>
</evidence>
<feature type="transmembrane region" description="Helical" evidence="9">
    <location>
        <begin position="20"/>
        <end position="43"/>
    </location>
</feature>
<evidence type="ECO:0000256" key="6">
    <source>
        <dbReference type="ARBA" id="ARBA00022989"/>
    </source>
</evidence>
<reference evidence="11" key="1">
    <citation type="submission" date="2014-09" db="EMBL/GenBank/DDBJ databases">
        <authorList>
            <person name="Sharma Rahul"/>
            <person name="Thines Marco"/>
        </authorList>
    </citation>
    <scope>NUCLEOTIDE SEQUENCE [LARGE SCALE GENOMIC DNA]</scope>
</reference>
<dbReference type="GO" id="GO:0000139">
    <property type="term" value="C:Golgi membrane"/>
    <property type="evidence" value="ECO:0007669"/>
    <property type="project" value="UniProtKB-SubCell"/>
</dbReference>
<sequence>MNTKYDCMLALVFIKHQGNMSALFNLQGLLTVILLFICTCTYIKMKFPTLFDRGQMPGKHEGLGGLCWKASRIGERKSPYVAGALVLMAVHTLFFT</sequence>
<evidence type="ECO:0000256" key="7">
    <source>
        <dbReference type="ARBA" id="ARBA00023034"/>
    </source>
</evidence>
<keyword evidence="4 9" id="KW-0812">Transmembrane</keyword>
<keyword evidence="11" id="KW-1185">Reference proteome</keyword>
<protein>
    <recommendedName>
        <fullName evidence="9">Protein kish</fullName>
    </recommendedName>
</protein>
<proteinExistence type="inferred from homology"/>
<dbReference type="OMA" id="KVGFQGT"/>
<comment type="subcellular location">
    <subcellularLocation>
        <location evidence="2">Golgi apparatus membrane</location>
        <topology evidence="2">Single-pass type I membrane protein</topology>
    </subcellularLocation>
</comment>
<dbReference type="InterPro" id="IPR009653">
    <property type="entry name" value="Ksh1"/>
</dbReference>
<evidence type="ECO:0000256" key="5">
    <source>
        <dbReference type="ARBA" id="ARBA00022729"/>
    </source>
</evidence>
<dbReference type="InterPro" id="IPR051523">
    <property type="entry name" value="KISH_domain"/>
</dbReference>
<comment type="similarity">
    <text evidence="3 9">Belongs to the KISH family.</text>
</comment>
<dbReference type="Pfam" id="PF06842">
    <property type="entry name" value="DUF1242"/>
    <property type="match status" value="1"/>
</dbReference>
<comment type="caution">
    <text evidence="9">Lacks conserved residue(s) required for the propagation of feature annotation.</text>
</comment>
<name>A0A0N7L6R5_PLAHL</name>
<dbReference type="Proteomes" id="UP000054928">
    <property type="component" value="Unassembled WGS sequence"/>
</dbReference>
<evidence type="ECO:0000256" key="2">
    <source>
        <dbReference type="ARBA" id="ARBA00004614"/>
    </source>
</evidence>
<keyword evidence="8 9" id="KW-0472">Membrane</keyword>
<dbReference type="EMBL" id="CCYD01001336">
    <property type="protein sequence ID" value="CEG45011.1"/>
    <property type="molecule type" value="Genomic_DNA"/>
</dbReference>
<evidence type="ECO:0000256" key="4">
    <source>
        <dbReference type="ARBA" id="ARBA00022692"/>
    </source>
</evidence>
<dbReference type="OrthoDB" id="10034655at2759"/>
<evidence type="ECO:0000256" key="8">
    <source>
        <dbReference type="ARBA" id="ARBA00023136"/>
    </source>
</evidence>
<dbReference type="STRING" id="4781.A0A0N7L6R5"/>
<feature type="transmembrane region" description="Helical" evidence="9">
    <location>
        <begin position="78"/>
        <end position="95"/>
    </location>
</feature>
<dbReference type="AlphaFoldDB" id="A0A0N7L6R5"/>
<accession>A0A0N7L6R5</accession>
<keyword evidence="5" id="KW-0732">Signal</keyword>
<dbReference type="GeneID" id="36396388"/>
<evidence type="ECO:0000256" key="3">
    <source>
        <dbReference type="ARBA" id="ARBA00008961"/>
    </source>
</evidence>
<dbReference type="RefSeq" id="XP_024581380.1">
    <property type="nucleotide sequence ID" value="XM_024715709.1"/>
</dbReference>
<keyword evidence="7" id="KW-0333">Golgi apparatus</keyword>